<dbReference type="PANTHER" id="PTHR30055">
    <property type="entry name" value="HTH-TYPE TRANSCRIPTIONAL REGULATOR RUTR"/>
    <property type="match status" value="1"/>
</dbReference>
<dbReference type="PANTHER" id="PTHR30055:SF234">
    <property type="entry name" value="HTH-TYPE TRANSCRIPTIONAL REGULATOR BETI"/>
    <property type="match status" value="1"/>
</dbReference>
<feature type="DNA-binding region" description="H-T-H motif" evidence="4">
    <location>
        <begin position="38"/>
        <end position="57"/>
    </location>
</feature>
<keyword evidence="3" id="KW-0804">Transcription</keyword>
<dbReference type="Gene3D" id="1.10.357.10">
    <property type="entry name" value="Tetracycline Repressor, domain 2"/>
    <property type="match status" value="1"/>
</dbReference>
<keyword evidence="1" id="KW-0805">Transcription regulation</keyword>
<dbReference type="PROSITE" id="PS50977">
    <property type="entry name" value="HTH_TETR_2"/>
    <property type="match status" value="1"/>
</dbReference>
<dbReference type="Proteomes" id="UP000321685">
    <property type="component" value="Unassembled WGS sequence"/>
</dbReference>
<evidence type="ECO:0000313" key="6">
    <source>
        <dbReference type="EMBL" id="GEL24993.1"/>
    </source>
</evidence>
<dbReference type="EMBL" id="BJVJ01000043">
    <property type="protein sequence ID" value="GEL24993.1"/>
    <property type="molecule type" value="Genomic_DNA"/>
</dbReference>
<dbReference type="PROSITE" id="PS01081">
    <property type="entry name" value="HTH_TETR_1"/>
    <property type="match status" value="1"/>
</dbReference>
<dbReference type="InterPro" id="IPR001647">
    <property type="entry name" value="HTH_TetR"/>
</dbReference>
<evidence type="ECO:0000256" key="1">
    <source>
        <dbReference type="ARBA" id="ARBA00023015"/>
    </source>
</evidence>
<reference evidence="6 7" key="1">
    <citation type="submission" date="2019-07" db="EMBL/GenBank/DDBJ databases">
        <title>Whole genome shotgun sequence of Pseudonocardia sulfidoxydans NBRC 16205.</title>
        <authorList>
            <person name="Hosoyama A."/>
            <person name="Uohara A."/>
            <person name="Ohji S."/>
            <person name="Ichikawa N."/>
        </authorList>
    </citation>
    <scope>NUCLEOTIDE SEQUENCE [LARGE SCALE GENOMIC DNA]</scope>
    <source>
        <strain evidence="6 7">NBRC 16205</strain>
    </source>
</reference>
<proteinExistence type="predicted"/>
<dbReference type="GO" id="GO:0003700">
    <property type="term" value="F:DNA-binding transcription factor activity"/>
    <property type="evidence" value="ECO:0007669"/>
    <property type="project" value="TreeGrafter"/>
</dbReference>
<feature type="domain" description="HTH tetR-type" evidence="5">
    <location>
        <begin position="15"/>
        <end position="75"/>
    </location>
</feature>
<keyword evidence="7" id="KW-1185">Reference proteome</keyword>
<dbReference type="InterPro" id="IPR050109">
    <property type="entry name" value="HTH-type_TetR-like_transc_reg"/>
</dbReference>
<protein>
    <submittedName>
        <fullName evidence="6">TetR family transcriptional regulator</fullName>
    </submittedName>
</protein>
<dbReference type="InterPro" id="IPR023772">
    <property type="entry name" value="DNA-bd_HTH_TetR-type_CS"/>
</dbReference>
<dbReference type="OrthoDB" id="3235020at2"/>
<gene>
    <name evidence="6" type="ORF">PSU4_39470</name>
</gene>
<evidence type="ECO:0000256" key="3">
    <source>
        <dbReference type="ARBA" id="ARBA00023163"/>
    </source>
</evidence>
<dbReference type="PRINTS" id="PR00455">
    <property type="entry name" value="HTHTETR"/>
</dbReference>
<dbReference type="Gene3D" id="1.10.10.60">
    <property type="entry name" value="Homeodomain-like"/>
    <property type="match status" value="1"/>
</dbReference>
<sequence>MAAPVRRGRSAEGRAEVRGDLVRAALALFTEHGYDETTVDDIAAAAGVGRRTFFRYFRGKEDAVSPDHETCLARVDAVFAAAHETEPLAPLVLRAADPVFDLYLDSPAEASARFALTRNVAALRDREAASVDTYRRLFGRRLRERLADRPDGELAAAVTAAAVVAAHNMALRSWLVDGARPEARDTCRATFRRVETMLPVAPSVAADDLAVIATRLERAAARLERTAPPG</sequence>
<dbReference type="InterPro" id="IPR009057">
    <property type="entry name" value="Homeodomain-like_sf"/>
</dbReference>
<dbReference type="GO" id="GO:0000976">
    <property type="term" value="F:transcription cis-regulatory region binding"/>
    <property type="evidence" value="ECO:0007669"/>
    <property type="project" value="TreeGrafter"/>
</dbReference>
<evidence type="ECO:0000256" key="4">
    <source>
        <dbReference type="PROSITE-ProRule" id="PRU00335"/>
    </source>
</evidence>
<evidence type="ECO:0000259" key="5">
    <source>
        <dbReference type="PROSITE" id="PS50977"/>
    </source>
</evidence>
<keyword evidence="2 4" id="KW-0238">DNA-binding</keyword>
<name>A0A511DL45_9PSEU</name>
<dbReference type="Pfam" id="PF00440">
    <property type="entry name" value="TetR_N"/>
    <property type="match status" value="1"/>
</dbReference>
<dbReference type="SUPFAM" id="SSF46689">
    <property type="entry name" value="Homeodomain-like"/>
    <property type="match status" value="1"/>
</dbReference>
<comment type="caution">
    <text evidence="6">The sequence shown here is derived from an EMBL/GenBank/DDBJ whole genome shotgun (WGS) entry which is preliminary data.</text>
</comment>
<accession>A0A511DL45</accession>
<dbReference type="RefSeq" id="WP_147110393.1">
    <property type="nucleotide sequence ID" value="NZ_BJVJ01000043.1"/>
</dbReference>
<dbReference type="AlphaFoldDB" id="A0A511DL45"/>
<evidence type="ECO:0000313" key="7">
    <source>
        <dbReference type="Proteomes" id="UP000321685"/>
    </source>
</evidence>
<evidence type="ECO:0000256" key="2">
    <source>
        <dbReference type="ARBA" id="ARBA00023125"/>
    </source>
</evidence>
<organism evidence="6 7">
    <name type="scientific">Pseudonocardia sulfidoxydans NBRC 16205</name>
    <dbReference type="NCBI Taxonomy" id="1223511"/>
    <lineage>
        <taxon>Bacteria</taxon>
        <taxon>Bacillati</taxon>
        <taxon>Actinomycetota</taxon>
        <taxon>Actinomycetes</taxon>
        <taxon>Pseudonocardiales</taxon>
        <taxon>Pseudonocardiaceae</taxon>
        <taxon>Pseudonocardia</taxon>
    </lineage>
</organism>